<keyword evidence="2" id="KW-1185">Reference proteome</keyword>
<dbReference type="GO" id="GO:0016811">
    <property type="term" value="F:hydrolase activity, acting on carbon-nitrogen (but not peptide) bonds, in linear amides"/>
    <property type="evidence" value="ECO:0007669"/>
    <property type="project" value="TreeGrafter"/>
</dbReference>
<gene>
    <name evidence="1" type="ORF">C8J24_2754</name>
</gene>
<proteinExistence type="predicted"/>
<dbReference type="InterPro" id="IPR024078">
    <property type="entry name" value="LmbE-like_dom_sf"/>
</dbReference>
<dbReference type="Proteomes" id="UP000240996">
    <property type="component" value="Unassembled WGS sequence"/>
</dbReference>
<sequence length="230" mass="25046">MTPATALSRTPWRSARWLVLAPHADDETLGTGALIADTAARNRLAGVMILTDGSGSHPCPTPADRSALIRRRRSEARHAVALLTGGRRIVPRFLDWHDANPHRPGSTAFGRSVRQLATLLRRHAVDAIATTAAGEPHCDHAACFTLAVHAAHAARRPVAVFEYAVWGERPEGKRVLRTAAMPTARRSAALRAHRSQLTGLMGDGFRLPRAQQRMPGTDLLYLANRHATRP</sequence>
<reference evidence="1 2" key="1">
    <citation type="submission" date="2018-04" db="EMBL/GenBank/DDBJ databases">
        <title>Genomic Encyclopedia of Type Strains, Phase III (KMG-III): the genomes of soil and plant-associated and newly described type strains.</title>
        <authorList>
            <person name="Whitman W."/>
        </authorList>
    </citation>
    <scope>NUCLEOTIDE SEQUENCE [LARGE SCALE GENOMIC DNA]</scope>
    <source>
        <strain evidence="1 2">NW12</strain>
    </source>
</reference>
<comment type="caution">
    <text evidence="1">The sequence shown here is derived from an EMBL/GenBank/DDBJ whole genome shotgun (WGS) entry which is preliminary data.</text>
</comment>
<dbReference type="PANTHER" id="PTHR12993:SF29">
    <property type="entry name" value="BLR3841 PROTEIN"/>
    <property type="match status" value="1"/>
</dbReference>
<dbReference type="EMBL" id="PZZN01000003">
    <property type="protein sequence ID" value="PTM44547.1"/>
    <property type="molecule type" value="Genomic_DNA"/>
</dbReference>
<organism evidence="1 2">
    <name type="scientific">Sphingomonas aerolata</name>
    <dbReference type="NCBI Taxonomy" id="185951"/>
    <lineage>
        <taxon>Bacteria</taxon>
        <taxon>Pseudomonadati</taxon>
        <taxon>Pseudomonadota</taxon>
        <taxon>Alphaproteobacteria</taxon>
        <taxon>Sphingomonadales</taxon>
        <taxon>Sphingomonadaceae</taxon>
        <taxon>Sphingomonas</taxon>
    </lineage>
</organism>
<dbReference type="InterPro" id="IPR003737">
    <property type="entry name" value="GlcNAc_PI_deacetylase-related"/>
</dbReference>
<dbReference type="Gene3D" id="3.40.50.10320">
    <property type="entry name" value="LmbE-like"/>
    <property type="match status" value="1"/>
</dbReference>
<protein>
    <submittedName>
        <fullName evidence="1">LmbE family N-acetylglucosaminyl deacetylase</fullName>
    </submittedName>
</protein>
<dbReference type="PANTHER" id="PTHR12993">
    <property type="entry name" value="N-ACETYLGLUCOSAMINYL-PHOSPHATIDYLINOSITOL DE-N-ACETYLASE-RELATED"/>
    <property type="match status" value="1"/>
</dbReference>
<evidence type="ECO:0000313" key="1">
    <source>
        <dbReference type="EMBL" id="PTM44547.1"/>
    </source>
</evidence>
<accession>A0A2T4YMB4</accession>
<dbReference type="SUPFAM" id="SSF102588">
    <property type="entry name" value="LmbE-like"/>
    <property type="match status" value="1"/>
</dbReference>
<name>A0A2T4YMB4_9SPHN</name>
<evidence type="ECO:0000313" key="2">
    <source>
        <dbReference type="Proteomes" id="UP000240996"/>
    </source>
</evidence>
<dbReference type="Pfam" id="PF02585">
    <property type="entry name" value="PIG-L"/>
    <property type="match status" value="1"/>
</dbReference>
<dbReference type="AlphaFoldDB" id="A0A2T4YMB4"/>